<dbReference type="Proteomes" id="UP001489004">
    <property type="component" value="Unassembled WGS sequence"/>
</dbReference>
<reference evidence="2 3" key="1">
    <citation type="journal article" date="2024" name="Nat. Commun.">
        <title>Phylogenomics reveals the evolutionary origins of lichenization in chlorophyte algae.</title>
        <authorList>
            <person name="Puginier C."/>
            <person name="Libourel C."/>
            <person name="Otte J."/>
            <person name="Skaloud P."/>
            <person name="Haon M."/>
            <person name="Grisel S."/>
            <person name="Petersen M."/>
            <person name="Berrin J.G."/>
            <person name="Delaux P.M."/>
            <person name="Dal Grande F."/>
            <person name="Keller J."/>
        </authorList>
    </citation>
    <scope>NUCLEOTIDE SEQUENCE [LARGE SCALE GENOMIC DNA]</scope>
    <source>
        <strain evidence="2 3">SAG 2043</strain>
    </source>
</reference>
<sequence length="166" mass="17376">MQTADDRRKRLKAIRDQASQFKEETDAGAGALLNPLADGAEPASSSTPAESFSFYSDPLAGLVRPDHLQREHMAVQEGAVVVASKLGGVQDPCRGAATQAGLREVARARLAGQAANTEPPLKVAVKQGGASLASLLAGAMQDVAAAEADKSNDKFTEEAISDRPWH</sequence>
<feature type="compositionally biased region" description="Low complexity" evidence="1">
    <location>
        <begin position="41"/>
        <end position="51"/>
    </location>
</feature>
<proteinExistence type="predicted"/>
<name>A0AAW1PGW9_9CHLO</name>
<evidence type="ECO:0000256" key="1">
    <source>
        <dbReference type="SAM" id="MobiDB-lite"/>
    </source>
</evidence>
<accession>A0AAW1PGW9</accession>
<evidence type="ECO:0000313" key="2">
    <source>
        <dbReference type="EMBL" id="KAK9807544.1"/>
    </source>
</evidence>
<dbReference type="EMBL" id="JALJOR010000012">
    <property type="protein sequence ID" value="KAK9807544.1"/>
    <property type="molecule type" value="Genomic_DNA"/>
</dbReference>
<gene>
    <name evidence="2" type="ORF">WJX72_002217</name>
</gene>
<keyword evidence="3" id="KW-1185">Reference proteome</keyword>
<protein>
    <submittedName>
        <fullName evidence="2">Uncharacterized protein</fullName>
    </submittedName>
</protein>
<feature type="region of interest" description="Disordered" evidence="1">
    <location>
        <begin position="1"/>
        <end position="51"/>
    </location>
</feature>
<organism evidence="2 3">
    <name type="scientific">[Myrmecia] bisecta</name>
    <dbReference type="NCBI Taxonomy" id="41462"/>
    <lineage>
        <taxon>Eukaryota</taxon>
        <taxon>Viridiplantae</taxon>
        <taxon>Chlorophyta</taxon>
        <taxon>core chlorophytes</taxon>
        <taxon>Trebouxiophyceae</taxon>
        <taxon>Trebouxiales</taxon>
        <taxon>Trebouxiaceae</taxon>
        <taxon>Myrmecia</taxon>
    </lineage>
</organism>
<evidence type="ECO:0000313" key="3">
    <source>
        <dbReference type="Proteomes" id="UP001489004"/>
    </source>
</evidence>
<feature type="region of interest" description="Disordered" evidence="1">
    <location>
        <begin position="147"/>
        <end position="166"/>
    </location>
</feature>
<dbReference type="AlphaFoldDB" id="A0AAW1PGW9"/>
<comment type="caution">
    <text evidence="2">The sequence shown here is derived from an EMBL/GenBank/DDBJ whole genome shotgun (WGS) entry which is preliminary data.</text>
</comment>